<dbReference type="Proteomes" id="UP000078561">
    <property type="component" value="Unassembled WGS sequence"/>
</dbReference>
<feature type="region of interest" description="Disordered" evidence="1">
    <location>
        <begin position="382"/>
        <end position="421"/>
    </location>
</feature>
<dbReference type="GO" id="GO:0003676">
    <property type="term" value="F:nucleic acid binding"/>
    <property type="evidence" value="ECO:0007669"/>
    <property type="project" value="InterPro"/>
</dbReference>
<evidence type="ECO:0000313" key="3">
    <source>
        <dbReference type="Proteomes" id="UP000078561"/>
    </source>
</evidence>
<evidence type="ECO:0008006" key="4">
    <source>
        <dbReference type="Google" id="ProtNLM"/>
    </source>
</evidence>
<organism evidence="2">
    <name type="scientific">Absidia glauca</name>
    <name type="common">Pin mould</name>
    <dbReference type="NCBI Taxonomy" id="4829"/>
    <lineage>
        <taxon>Eukaryota</taxon>
        <taxon>Fungi</taxon>
        <taxon>Fungi incertae sedis</taxon>
        <taxon>Mucoromycota</taxon>
        <taxon>Mucoromycotina</taxon>
        <taxon>Mucoromycetes</taxon>
        <taxon>Mucorales</taxon>
        <taxon>Cunninghamellaceae</taxon>
        <taxon>Absidia</taxon>
    </lineage>
</organism>
<accession>A0A168PB56</accession>
<dbReference type="InterPro" id="IPR035979">
    <property type="entry name" value="RBD_domain_sf"/>
</dbReference>
<name>A0A168PB56_ABSGL</name>
<keyword evidence="3" id="KW-1185">Reference proteome</keyword>
<dbReference type="AlphaFoldDB" id="A0A168PB56"/>
<dbReference type="InParanoid" id="A0A168PB56"/>
<feature type="region of interest" description="Disordered" evidence="1">
    <location>
        <begin position="339"/>
        <end position="358"/>
    </location>
</feature>
<gene>
    <name evidence="2" type="primary">ABSGL_07838.1 scaffold 9181</name>
</gene>
<proteinExistence type="predicted"/>
<dbReference type="SUPFAM" id="SSF54928">
    <property type="entry name" value="RNA-binding domain, RBD"/>
    <property type="match status" value="1"/>
</dbReference>
<evidence type="ECO:0000313" key="2">
    <source>
        <dbReference type="EMBL" id="SAM02075.1"/>
    </source>
</evidence>
<reference evidence="2" key="1">
    <citation type="submission" date="2016-04" db="EMBL/GenBank/DDBJ databases">
        <authorList>
            <person name="Evans L.H."/>
            <person name="Alamgir A."/>
            <person name="Owens N."/>
            <person name="Weber N.D."/>
            <person name="Virtaneva K."/>
            <person name="Barbian K."/>
            <person name="Babar A."/>
            <person name="Rosenke K."/>
        </authorList>
    </citation>
    <scope>NUCLEOTIDE SEQUENCE [LARGE SCALE GENOMIC DNA]</scope>
    <source>
        <strain evidence="2">CBS 101.48</strain>
    </source>
</reference>
<dbReference type="OrthoDB" id="2428461at2759"/>
<dbReference type="InterPro" id="IPR012677">
    <property type="entry name" value="Nucleotide-bd_a/b_plait_sf"/>
</dbReference>
<sequence length="494" mass="55369">MEDQLELVYTHQDYYNDTSQSSDTDEFETLEAADFLDAFDNLTDFEKEIGIDGDVNDNNEQSLGDDILLLPKRHHSSQIAKDTTNAHSQPETTLTTLLSNTTIKAHVISDLSQTRTSISPYSSQDSHSLNSNLTSSWPPIVRPLEEDSLKADSVALVDHTDKTGDRSALPSPSISYHARQTSNQGENDHHKKRQERLAILVDKRRQQFQHQQEQNNAHVPELLDRIQWRKQHLDQQHQLDQQKRTTQGRAICDAMGTALSEALNAAEAYGIVRLGTTPPLSPINYVKAPISITHHQEEDLDPEDPDPWMEERGHYLLIGRIKRAEYLQDLRFAKALGKELPPPPLYHPTGLPRHDPDLPLSRKGTGISVSGTMIDAVVSNSHAHPTNQWGPRTPHDHHRQHQVPKSNTFSTSSSNATSPSIKSSTLLVSNLPADITRSTLRTLQSDGLTSVFLHQSSHTATFSFTTIESAVTFRRKYDRSLLGGNRIVVHFAHP</sequence>
<dbReference type="EMBL" id="LT553674">
    <property type="protein sequence ID" value="SAM02075.1"/>
    <property type="molecule type" value="Genomic_DNA"/>
</dbReference>
<feature type="compositionally biased region" description="Low complexity" evidence="1">
    <location>
        <begin position="404"/>
        <end position="421"/>
    </location>
</feature>
<feature type="compositionally biased region" description="Polar residues" evidence="1">
    <location>
        <begin position="170"/>
        <end position="185"/>
    </location>
</feature>
<protein>
    <recommendedName>
        <fullName evidence="4">RRM domain-containing protein</fullName>
    </recommendedName>
</protein>
<feature type="region of interest" description="Disordered" evidence="1">
    <location>
        <begin position="160"/>
        <end position="192"/>
    </location>
</feature>
<evidence type="ECO:0000256" key="1">
    <source>
        <dbReference type="SAM" id="MobiDB-lite"/>
    </source>
</evidence>
<dbReference type="Gene3D" id="3.30.70.330">
    <property type="match status" value="1"/>
</dbReference>